<feature type="compositionally biased region" description="Basic residues" evidence="1">
    <location>
        <begin position="88"/>
        <end position="97"/>
    </location>
</feature>
<accession>A0AAN7SKQ3</accession>
<organism evidence="2 3">
    <name type="scientific">Aquatica leii</name>
    <dbReference type="NCBI Taxonomy" id="1421715"/>
    <lineage>
        <taxon>Eukaryota</taxon>
        <taxon>Metazoa</taxon>
        <taxon>Ecdysozoa</taxon>
        <taxon>Arthropoda</taxon>
        <taxon>Hexapoda</taxon>
        <taxon>Insecta</taxon>
        <taxon>Pterygota</taxon>
        <taxon>Neoptera</taxon>
        <taxon>Endopterygota</taxon>
        <taxon>Coleoptera</taxon>
        <taxon>Polyphaga</taxon>
        <taxon>Elateriformia</taxon>
        <taxon>Elateroidea</taxon>
        <taxon>Lampyridae</taxon>
        <taxon>Luciolinae</taxon>
        <taxon>Aquatica</taxon>
    </lineage>
</organism>
<name>A0AAN7SKQ3_9COLE</name>
<gene>
    <name evidence="2" type="ORF">RN001_014727</name>
</gene>
<dbReference type="Proteomes" id="UP001353858">
    <property type="component" value="Unassembled WGS sequence"/>
</dbReference>
<evidence type="ECO:0000313" key="3">
    <source>
        <dbReference type="Proteomes" id="UP001353858"/>
    </source>
</evidence>
<evidence type="ECO:0000313" key="2">
    <source>
        <dbReference type="EMBL" id="KAK4872698.1"/>
    </source>
</evidence>
<feature type="region of interest" description="Disordered" evidence="1">
    <location>
        <begin position="81"/>
        <end position="149"/>
    </location>
</feature>
<protein>
    <submittedName>
        <fullName evidence="2">Uncharacterized protein</fullName>
    </submittedName>
</protein>
<feature type="compositionally biased region" description="Polar residues" evidence="1">
    <location>
        <begin position="8"/>
        <end position="31"/>
    </location>
</feature>
<dbReference type="AlphaFoldDB" id="A0AAN7SKQ3"/>
<sequence length="149" mass="16740">MEDDPTEQNELLVNQVPQQTPGSSTDNQQPCCSYNFEDILLQTIKQSKSVQPKQPRKKIAAGAEVITANVAKQRETEAKKLLTEKGKNKTARNKICKKKSDTESDSDESESEPSYADTDDDMDDEEFSNEEEMCSVQSIDEDKENEDKG</sequence>
<reference evidence="3" key="1">
    <citation type="submission" date="2023-01" db="EMBL/GenBank/DDBJ databases">
        <title>Key to firefly adult light organ development and bioluminescence: homeobox transcription factors regulate luciferase expression and transportation to peroxisome.</title>
        <authorList>
            <person name="Fu X."/>
        </authorList>
    </citation>
    <scope>NUCLEOTIDE SEQUENCE [LARGE SCALE GENOMIC DNA]</scope>
</reference>
<proteinExistence type="predicted"/>
<feature type="compositionally biased region" description="Acidic residues" evidence="1">
    <location>
        <begin position="103"/>
        <end position="149"/>
    </location>
</feature>
<feature type="region of interest" description="Disordered" evidence="1">
    <location>
        <begin position="1"/>
        <end position="31"/>
    </location>
</feature>
<dbReference type="EMBL" id="JARPUR010000007">
    <property type="protein sequence ID" value="KAK4872698.1"/>
    <property type="molecule type" value="Genomic_DNA"/>
</dbReference>
<keyword evidence="3" id="KW-1185">Reference proteome</keyword>
<comment type="caution">
    <text evidence="2">The sequence shown here is derived from an EMBL/GenBank/DDBJ whole genome shotgun (WGS) entry which is preliminary data.</text>
</comment>
<evidence type="ECO:0000256" key="1">
    <source>
        <dbReference type="SAM" id="MobiDB-lite"/>
    </source>
</evidence>